<evidence type="ECO:0000313" key="1">
    <source>
        <dbReference type="EMBL" id="CAG8733727.1"/>
    </source>
</evidence>
<dbReference type="AlphaFoldDB" id="A0A9N9IGC1"/>
<evidence type="ECO:0000313" key="2">
    <source>
        <dbReference type="Proteomes" id="UP000789396"/>
    </source>
</evidence>
<dbReference type="EMBL" id="CAJVPZ010029250">
    <property type="protein sequence ID" value="CAG8733727.1"/>
    <property type="molecule type" value="Genomic_DNA"/>
</dbReference>
<keyword evidence="2" id="KW-1185">Reference proteome</keyword>
<dbReference type="OrthoDB" id="2441284at2759"/>
<reference evidence="1" key="1">
    <citation type="submission" date="2021-06" db="EMBL/GenBank/DDBJ databases">
        <authorList>
            <person name="Kallberg Y."/>
            <person name="Tangrot J."/>
            <person name="Rosling A."/>
        </authorList>
    </citation>
    <scope>NUCLEOTIDE SEQUENCE</scope>
    <source>
        <strain evidence="1">IN212</strain>
    </source>
</reference>
<name>A0A9N9IGC1_9GLOM</name>
<feature type="non-terminal residue" evidence="1">
    <location>
        <position position="77"/>
    </location>
</feature>
<proteinExistence type="predicted"/>
<gene>
    <name evidence="1" type="ORF">RFULGI_LOCUS12339</name>
</gene>
<comment type="caution">
    <text evidence="1">The sequence shown here is derived from an EMBL/GenBank/DDBJ whole genome shotgun (WGS) entry which is preliminary data.</text>
</comment>
<protein>
    <submittedName>
        <fullName evidence="1">8759_t:CDS:1</fullName>
    </submittedName>
</protein>
<accession>A0A9N9IGC1</accession>
<sequence>NDCGFHEVKDEKDEGLLHPDDLEYFHQTYNVTGLRPVFVDHSGYAMLILDNRGSMFIWDEMARNFDYLGNSLREVHR</sequence>
<organism evidence="1 2">
    <name type="scientific">Racocetra fulgida</name>
    <dbReference type="NCBI Taxonomy" id="60492"/>
    <lineage>
        <taxon>Eukaryota</taxon>
        <taxon>Fungi</taxon>
        <taxon>Fungi incertae sedis</taxon>
        <taxon>Mucoromycota</taxon>
        <taxon>Glomeromycotina</taxon>
        <taxon>Glomeromycetes</taxon>
        <taxon>Diversisporales</taxon>
        <taxon>Gigasporaceae</taxon>
        <taxon>Racocetra</taxon>
    </lineage>
</organism>
<dbReference type="Proteomes" id="UP000789396">
    <property type="component" value="Unassembled WGS sequence"/>
</dbReference>